<organism evidence="12">
    <name type="scientific">Blastobotrys adeninivorans</name>
    <name type="common">Yeast</name>
    <name type="synonym">Arxula adeninivorans</name>
    <dbReference type="NCBI Taxonomy" id="409370"/>
    <lineage>
        <taxon>Eukaryota</taxon>
        <taxon>Fungi</taxon>
        <taxon>Dikarya</taxon>
        <taxon>Ascomycota</taxon>
        <taxon>Saccharomycotina</taxon>
        <taxon>Dipodascomycetes</taxon>
        <taxon>Dipodascales</taxon>
        <taxon>Trichomonascaceae</taxon>
        <taxon>Blastobotrys</taxon>
    </lineage>
</organism>
<keyword evidence="5 9" id="KW-0863">Zinc-finger</keyword>
<reference evidence="12" key="2">
    <citation type="submission" date="2014-06" db="EMBL/GenBank/DDBJ databases">
        <title>The complete genome of Blastobotrys (Arxula) adeninivorans LS3 - a yeast of biotechnological interest.</title>
        <authorList>
            <person name="Kunze G."/>
            <person name="Gaillardin C."/>
            <person name="Czernicka M."/>
            <person name="Durrens P."/>
            <person name="Martin T."/>
            <person name="Boer E."/>
            <person name="Gabaldon T."/>
            <person name="Cruz J."/>
            <person name="Talla E."/>
            <person name="Marck C."/>
            <person name="Goffeau A."/>
            <person name="Barbe V."/>
            <person name="Baret P."/>
            <person name="Baronian K."/>
            <person name="Beier S."/>
            <person name="Bleykasten C."/>
            <person name="Bode R."/>
            <person name="Casaregola S."/>
            <person name="Despons L."/>
            <person name="Fairhead C."/>
            <person name="Giersberg M."/>
            <person name="Gierski P."/>
            <person name="Hahnel U."/>
            <person name="Hartmann A."/>
            <person name="Jankowska D."/>
            <person name="Jubin C."/>
            <person name="Jung P."/>
            <person name="Lafontaine I."/>
            <person name="Leh-Louis V."/>
            <person name="Lemaire M."/>
            <person name="Marcet-Houben M."/>
            <person name="Mascher M."/>
            <person name="Morel G."/>
            <person name="Richard G.-F."/>
            <person name="Riechen J."/>
            <person name="Sacerdot C."/>
            <person name="Sarkar A."/>
            <person name="Savel G."/>
            <person name="Schacherer J."/>
            <person name="Sherman D."/>
            <person name="Straub M.-L."/>
            <person name="Stein N."/>
            <person name="Thierry A."/>
            <person name="Trautwein-Schult A."/>
            <person name="Westhof E."/>
            <person name="Worch S."/>
            <person name="Dujon B."/>
            <person name="Souciet J.-L."/>
            <person name="Wincker P."/>
            <person name="Scholz U."/>
            <person name="Neuveglise N."/>
        </authorList>
    </citation>
    <scope>NUCLEOTIDE SEQUENCE</scope>
    <source>
        <strain evidence="12">LS3</strain>
    </source>
</reference>
<protein>
    <submittedName>
        <fullName evidence="12">ARAD1B08580p</fullName>
    </submittedName>
</protein>
<keyword evidence="7" id="KW-0508">mRNA splicing</keyword>
<dbReference type="Gene3D" id="3.30.40.10">
    <property type="entry name" value="Zinc/RING finger domain, C3HC4 (zinc finger)"/>
    <property type="match status" value="1"/>
</dbReference>
<gene>
    <name evidence="12" type="ORF">GNLVRS02_ARAD1B08580g</name>
</gene>
<dbReference type="InterPro" id="IPR038765">
    <property type="entry name" value="Papain-like_cys_pep_sf"/>
</dbReference>
<evidence type="ECO:0000259" key="11">
    <source>
        <dbReference type="PROSITE" id="PS50271"/>
    </source>
</evidence>
<dbReference type="InterPro" id="IPR050185">
    <property type="entry name" value="Ub_carboxyl-term_hydrolase"/>
</dbReference>
<dbReference type="SUPFAM" id="SSF54001">
    <property type="entry name" value="Cysteine proteinases"/>
    <property type="match status" value="1"/>
</dbReference>
<dbReference type="PhylomeDB" id="A0A060T5N9"/>
<keyword evidence="6" id="KW-0862">Zinc</keyword>
<dbReference type="Gene3D" id="3.90.70.10">
    <property type="entry name" value="Cysteine proteinases"/>
    <property type="match status" value="1"/>
</dbReference>
<dbReference type="SUPFAM" id="SSF57850">
    <property type="entry name" value="RING/U-box"/>
    <property type="match status" value="1"/>
</dbReference>
<dbReference type="PROSITE" id="PS50235">
    <property type="entry name" value="USP_3"/>
    <property type="match status" value="1"/>
</dbReference>
<evidence type="ECO:0000256" key="4">
    <source>
        <dbReference type="ARBA" id="ARBA00022728"/>
    </source>
</evidence>
<dbReference type="GO" id="GO:0008270">
    <property type="term" value="F:zinc ion binding"/>
    <property type="evidence" value="ECO:0007669"/>
    <property type="project" value="UniProtKB-KW"/>
</dbReference>
<keyword evidence="4" id="KW-0747">Spliceosome</keyword>
<comment type="subcellular location">
    <subcellularLocation>
        <location evidence="1">Nucleus</location>
    </subcellularLocation>
</comment>
<dbReference type="InterPro" id="IPR001394">
    <property type="entry name" value="Peptidase_C19_UCH"/>
</dbReference>
<reference evidence="12" key="1">
    <citation type="submission" date="2014-02" db="EMBL/GenBank/DDBJ databases">
        <authorList>
            <person name="Genoscope - CEA"/>
        </authorList>
    </citation>
    <scope>NUCLEOTIDE SEQUENCE</scope>
    <source>
        <strain evidence="12">LS3</strain>
    </source>
</reference>
<dbReference type="PANTHER" id="PTHR21646">
    <property type="entry name" value="UBIQUITIN CARBOXYL-TERMINAL HYDROLASE"/>
    <property type="match status" value="1"/>
</dbReference>
<dbReference type="EMBL" id="HG937692">
    <property type="protein sequence ID" value="CDP36248.1"/>
    <property type="molecule type" value="Genomic_DNA"/>
</dbReference>
<feature type="domain" description="USP" evidence="10">
    <location>
        <begin position="177"/>
        <end position="468"/>
    </location>
</feature>
<dbReference type="GO" id="GO:0005681">
    <property type="term" value="C:spliceosomal complex"/>
    <property type="evidence" value="ECO:0007669"/>
    <property type="project" value="UniProtKB-KW"/>
</dbReference>
<dbReference type="SMART" id="SM00290">
    <property type="entry name" value="ZnF_UBP"/>
    <property type="match status" value="1"/>
</dbReference>
<evidence type="ECO:0000256" key="2">
    <source>
        <dbReference type="ARBA" id="ARBA00022664"/>
    </source>
</evidence>
<evidence type="ECO:0000256" key="9">
    <source>
        <dbReference type="PROSITE-ProRule" id="PRU00502"/>
    </source>
</evidence>
<dbReference type="InterPro" id="IPR028889">
    <property type="entry name" value="USP"/>
</dbReference>
<dbReference type="GO" id="GO:0000245">
    <property type="term" value="P:spliceosomal complex assembly"/>
    <property type="evidence" value="ECO:0007669"/>
    <property type="project" value="InterPro"/>
</dbReference>
<evidence type="ECO:0000313" key="12">
    <source>
        <dbReference type="EMBL" id="CDP36248.1"/>
    </source>
</evidence>
<name>A0A060T5N9_BLAAD</name>
<evidence type="ECO:0000259" key="10">
    <source>
        <dbReference type="PROSITE" id="PS50235"/>
    </source>
</evidence>
<evidence type="ECO:0000256" key="6">
    <source>
        <dbReference type="ARBA" id="ARBA00022833"/>
    </source>
</evidence>
<dbReference type="InterPro" id="IPR013083">
    <property type="entry name" value="Znf_RING/FYVE/PHD"/>
</dbReference>
<dbReference type="PANTHER" id="PTHR21646:SF16">
    <property type="entry name" value="U4_U6.U5 TRI-SNRNP-ASSOCIATED PROTEIN 2"/>
    <property type="match status" value="1"/>
</dbReference>
<dbReference type="InterPro" id="IPR033809">
    <property type="entry name" value="USP39"/>
</dbReference>
<dbReference type="Pfam" id="PF02148">
    <property type="entry name" value="zf-UBP"/>
    <property type="match status" value="1"/>
</dbReference>
<keyword evidence="8" id="KW-0539">Nucleus</keyword>
<dbReference type="GO" id="GO:0016579">
    <property type="term" value="P:protein deubiquitination"/>
    <property type="evidence" value="ECO:0007669"/>
    <property type="project" value="InterPro"/>
</dbReference>
<evidence type="ECO:0000256" key="8">
    <source>
        <dbReference type="ARBA" id="ARBA00023242"/>
    </source>
</evidence>
<dbReference type="Pfam" id="PF00443">
    <property type="entry name" value="UCH"/>
    <property type="match status" value="1"/>
</dbReference>
<keyword evidence="2" id="KW-0507">mRNA processing</keyword>
<evidence type="ECO:0000256" key="7">
    <source>
        <dbReference type="ARBA" id="ARBA00023187"/>
    </source>
</evidence>
<dbReference type="GO" id="GO:0004843">
    <property type="term" value="F:cysteine-type deubiquitinase activity"/>
    <property type="evidence" value="ECO:0007669"/>
    <property type="project" value="InterPro"/>
</dbReference>
<proteinExistence type="predicted"/>
<accession>A0A060T5N9</accession>
<keyword evidence="3" id="KW-0479">Metal-binding</keyword>
<evidence type="ECO:0000256" key="1">
    <source>
        <dbReference type="ARBA" id="ARBA00004123"/>
    </source>
</evidence>
<feature type="domain" description="UBP-type" evidence="11">
    <location>
        <begin position="55"/>
        <end position="152"/>
    </location>
</feature>
<evidence type="ECO:0000256" key="3">
    <source>
        <dbReference type="ARBA" id="ARBA00022723"/>
    </source>
</evidence>
<evidence type="ECO:0000256" key="5">
    <source>
        <dbReference type="ARBA" id="ARBA00022771"/>
    </source>
</evidence>
<dbReference type="AlphaFoldDB" id="A0A060T5N9"/>
<dbReference type="InterPro" id="IPR001607">
    <property type="entry name" value="Znf_UBP"/>
</dbReference>
<sequence length="468" mass="54042">MGPRKKVKLDDSVDEVDDNVTEVNKVDNLDNVEEKVEEDELSAYEFGTSRDHTDQGTLYLDTIDRRKLDFDFEKLCSVSLANVNVYACLTCGKYFQGRGKSSYAYLHSVDIDHHVFINLDTKRIYVLPEGYEVKSAALDDIKYVLDPVYTLEEVKNLDKAPVESYDLNHEKYQPGFVGLNNMKHNDYANVILHMLAHIQPVRDHFILHSASSRSELYKRMGILVRKMWNPRAFKSHVSPHELLQQVSTESKKRFTPIKQEDPFQFFVWLANSLMRVDKKPIGPSFQGKVKIEQLTDGGSVKGERTVPFLFLGLDLPPAPLFHQEGQPIPQVALIDLLKKFNGSTIHELPNDRRRYSIVKLPRYVVLHIKRFSEDSLVDSRNRTVVSFSPRGLDLGHLMGEHQLYDLAANVTYELEEASEGEHSKVNWKVQILNKAKREWVQIQDLVVQSVRAELLFLNESYIQVWERR</sequence>
<dbReference type="PROSITE" id="PS50271">
    <property type="entry name" value="ZF_UBP"/>
    <property type="match status" value="1"/>
</dbReference>
<dbReference type="CDD" id="cd02669">
    <property type="entry name" value="Peptidase_C19M"/>
    <property type="match status" value="1"/>
</dbReference>